<dbReference type="InterPro" id="IPR059164">
    <property type="entry name" value="HAT_PRP39_C"/>
</dbReference>
<dbReference type="AlphaFoldDB" id="A0A1Y1IGK2"/>
<dbReference type="FunFam" id="1.25.40.10:FF:000159">
    <property type="entry name" value="Tetratricopeptide repeat (TPR)-like superfamily protein"/>
    <property type="match status" value="1"/>
</dbReference>
<keyword evidence="9" id="KW-1185">Reference proteome</keyword>
<feature type="compositionally biased region" description="Low complexity" evidence="7">
    <location>
        <begin position="64"/>
        <end position="94"/>
    </location>
</feature>
<feature type="region of interest" description="Disordered" evidence="7">
    <location>
        <begin position="686"/>
        <end position="722"/>
    </location>
</feature>
<organism evidence="8 9">
    <name type="scientific">Klebsormidium nitens</name>
    <name type="common">Green alga</name>
    <name type="synonym">Ulothrix nitens</name>
    <dbReference type="NCBI Taxonomy" id="105231"/>
    <lineage>
        <taxon>Eukaryota</taxon>
        <taxon>Viridiplantae</taxon>
        <taxon>Streptophyta</taxon>
        <taxon>Klebsormidiophyceae</taxon>
        <taxon>Klebsormidiales</taxon>
        <taxon>Klebsormidiaceae</taxon>
        <taxon>Klebsormidium</taxon>
    </lineage>
</organism>
<dbReference type="GO" id="GO:0000243">
    <property type="term" value="C:commitment complex"/>
    <property type="evidence" value="ECO:0000318"/>
    <property type="project" value="GO_Central"/>
</dbReference>
<comment type="subcellular location">
    <subcellularLocation>
        <location evidence="1">Nucleus</location>
    </subcellularLocation>
</comment>
<evidence type="ECO:0000256" key="4">
    <source>
        <dbReference type="ARBA" id="ARBA00023187"/>
    </source>
</evidence>
<evidence type="ECO:0000313" key="9">
    <source>
        <dbReference type="Proteomes" id="UP000054558"/>
    </source>
</evidence>
<evidence type="ECO:0000256" key="5">
    <source>
        <dbReference type="ARBA" id="ARBA00023242"/>
    </source>
</evidence>
<feature type="region of interest" description="Disordered" evidence="7">
    <location>
        <begin position="64"/>
        <end position="97"/>
    </location>
</feature>
<evidence type="ECO:0000256" key="3">
    <source>
        <dbReference type="ARBA" id="ARBA00022737"/>
    </source>
</evidence>
<evidence type="ECO:0000256" key="7">
    <source>
        <dbReference type="SAM" id="MobiDB-lite"/>
    </source>
</evidence>
<dbReference type="PANTHER" id="PTHR17204">
    <property type="entry name" value="PRE-MRNA PROCESSING PROTEIN PRP39-RELATED"/>
    <property type="match status" value="1"/>
</dbReference>
<evidence type="ECO:0000313" key="8">
    <source>
        <dbReference type="EMBL" id="GAQ89763.1"/>
    </source>
</evidence>
<proteinExistence type="inferred from homology"/>
<name>A0A1Y1IGK2_KLENI</name>
<dbReference type="Gene3D" id="1.25.40.10">
    <property type="entry name" value="Tetratricopeptide repeat domain"/>
    <property type="match status" value="2"/>
</dbReference>
<evidence type="ECO:0000256" key="6">
    <source>
        <dbReference type="ARBA" id="ARBA00038019"/>
    </source>
</evidence>
<dbReference type="FunFam" id="1.25.40.10:FF:000064">
    <property type="entry name" value="Putative pre-mrna-processing factor 39"/>
    <property type="match status" value="1"/>
</dbReference>
<reference evidence="8 9" key="1">
    <citation type="journal article" date="2014" name="Nat. Commun.">
        <title>Klebsormidium flaccidum genome reveals primary factors for plant terrestrial adaptation.</title>
        <authorList>
            <person name="Hori K."/>
            <person name="Maruyama F."/>
            <person name="Fujisawa T."/>
            <person name="Togashi T."/>
            <person name="Yamamoto N."/>
            <person name="Seo M."/>
            <person name="Sato S."/>
            <person name="Yamada T."/>
            <person name="Mori H."/>
            <person name="Tajima N."/>
            <person name="Moriyama T."/>
            <person name="Ikeuchi M."/>
            <person name="Watanabe M."/>
            <person name="Wada H."/>
            <person name="Kobayashi K."/>
            <person name="Saito M."/>
            <person name="Masuda T."/>
            <person name="Sasaki-Sekimoto Y."/>
            <person name="Mashiguchi K."/>
            <person name="Awai K."/>
            <person name="Shimojima M."/>
            <person name="Masuda S."/>
            <person name="Iwai M."/>
            <person name="Nobusawa T."/>
            <person name="Narise T."/>
            <person name="Kondo S."/>
            <person name="Saito H."/>
            <person name="Sato R."/>
            <person name="Murakawa M."/>
            <person name="Ihara Y."/>
            <person name="Oshima-Yamada Y."/>
            <person name="Ohtaka K."/>
            <person name="Satoh M."/>
            <person name="Sonobe K."/>
            <person name="Ishii M."/>
            <person name="Ohtani R."/>
            <person name="Kanamori-Sato M."/>
            <person name="Honoki R."/>
            <person name="Miyazaki D."/>
            <person name="Mochizuki H."/>
            <person name="Umetsu J."/>
            <person name="Higashi K."/>
            <person name="Shibata D."/>
            <person name="Kamiya Y."/>
            <person name="Sato N."/>
            <person name="Nakamura Y."/>
            <person name="Tabata S."/>
            <person name="Ida S."/>
            <person name="Kurokawa K."/>
            <person name="Ohta H."/>
        </authorList>
    </citation>
    <scope>NUCLEOTIDE SEQUENCE [LARGE SCALE GENOMIC DNA]</scope>
    <source>
        <strain evidence="8 9">NIES-2285</strain>
    </source>
</reference>
<dbReference type="EMBL" id="DF237508">
    <property type="protein sequence ID" value="GAQ89763.1"/>
    <property type="molecule type" value="Genomic_DNA"/>
</dbReference>
<dbReference type="PANTHER" id="PTHR17204:SF5">
    <property type="entry name" value="PRE-MRNA-PROCESSING FACTOR 39"/>
    <property type="match status" value="1"/>
</dbReference>
<feature type="region of interest" description="Disordered" evidence="7">
    <location>
        <begin position="280"/>
        <end position="306"/>
    </location>
</feature>
<dbReference type="GO" id="GO:0005685">
    <property type="term" value="C:U1 snRNP"/>
    <property type="evidence" value="ECO:0000318"/>
    <property type="project" value="GO_Central"/>
</dbReference>
<dbReference type="InterPro" id="IPR011990">
    <property type="entry name" value="TPR-like_helical_dom_sf"/>
</dbReference>
<dbReference type="GO" id="GO:0071004">
    <property type="term" value="C:U2-type prespliceosome"/>
    <property type="evidence" value="ECO:0000318"/>
    <property type="project" value="GO_Central"/>
</dbReference>
<sequence>MEIAPDAAGAAASVSTFDLNAGTADMGVPAGGDANVEHQPAVDGQAAPMAVDGVQYSSLPEDALAPASENPASPAAASVPPTTPAPASTPVKSPVKVETKEDQLWKTVTANPGDFNAWTQSPSGLIAETERLGDIEKIRHVYDTFLSEFPLCFGYWKKYADHELHHGDVNKVFEVYERAVQAVTHSVDIWVAYMAFAAERSHEPDETRKLFERALAIAGNDYKGHPLWDKYIEFESSREEWSNVAQLYTRVLQLPIWKVEFYWDKFKDLVEKHPLSDIQTADEKAAQAVPPEGEEAPGSEPAKTEAEMKAEYLASREALFKVSKEEKNKVKRFEEAITRPYFHVKALDESQISNWHKYLDFIEEEVELPKALKTYERAVIATANYPEYWIRYVQFLESKADLEQARSILHRATGTFVKRKPDIHLFAARFEESYGNTDAALASFELLQKDVAPSLLEAIFKHANFLNRQGKPDAAVAVYEAAFAAESAKEESKTLPFLALQYARFLYHSLNQIDKAREVYTTALEKVSTSKVLWEGAILLESLLPGEDRVGRVQGLIQKALAATTAAGTPALAATDREELSAYSIEVADLYGDIATVRKTEAEHRKVFPPKRPVAPDTRKRAAETTPQPSKHKPYERSPSAGAYANGGYGYQGYQAPHQAYQAPAAAAAPAPAPYYPPSAYQQPAAYPGYYPPQQPAQPYYPPSYQQPAYPPAPAPAAAPAAAPPAPYYPGYYQ</sequence>
<accession>A0A1Y1IGK2</accession>
<dbReference type="InterPro" id="IPR003107">
    <property type="entry name" value="HAT"/>
</dbReference>
<dbReference type="GO" id="GO:0000395">
    <property type="term" value="P:mRNA 5'-splice site recognition"/>
    <property type="evidence" value="ECO:0000318"/>
    <property type="project" value="GO_Central"/>
</dbReference>
<keyword evidence="2" id="KW-0507">mRNA processing</keyword>
<dbReference type="OrthoDB" id="10265668at2759"/>
<keyword evidence="3" id="KW-0677">Repeat</keyword>
<protein>
    <submittedName>
        <fullName evidence="8">Tetratricopeptide repeat like superfamily protein</fullName>
    </submittedName>
</protein>
<dbReference type="Proteomes" id="UP000054558">
    <property type="component" value="Unassembled WGS sequence"/>
</dbReference>
<dbReference type="OMA" id="IISWANL"/>
<keyword evidence="4" id="KW-0508">mRNA splicing</keyword>
<feature type="region of interest" description="Disordered" evidence="7">
    <location>
        <begin position="602"/>
        <end position="641"/>
    </location>
</feature>
<evidence type="ECO:0000256" key="2">
    <source>
        <dbReference type="ARBA" id="ARBA00022664"/>
    </source>
</evidence>
<dbReference type="SMART" id="SM00386">
    <property type="entry name" value="HAT"/>
    <property type="match status" value="7"/>
</dbReference>
<dbReference type="Pfam" id="PF23240">
    <property type="entry name" value="HAT_PRP39_N"/>
    <property type="match status" value="1"/>
</dbReference>
<comment type="similarity">
    <text evidence="6">Belongs to the PRP39 family.</text>
</comment>
<feature type="compositionally biased region" description="Pro residues" evidence="7">
    <location>
        <begin position="690"/>
        <end position="702"/>
    </location>
</feature>
<dbReference type="STRING" id="105231.A0A1Y1IGK2"/>
<gene>
    <name evidence="8" type="ORF">KFL_005590050</name>
</gene>
<dbReference type="SUPFAM" id="SSF48452">
    <property type="entry name" value="TPR-like"/>
    <property type="match status" value="1"/>
</dbReference>
<dbReference type="Pfam" id="PF23241">
    <property type="entry name" value="HAT_PRP39_C"/>
    <property type="match status" value="1"/>
</dbReference>
<evidence type="ECO:0000256" key="1">
    <source>
        <dbReference type="ARBA" id="ARBA00004123"/>
    </source>
</evidence>
<keyword evidence="5" id="KW-0539">Nucleus</keyword>
<feature type="compositionally biased region" description="Pro residues" evidence="7">
    <location>
        <begin position="709"/>
        <end position="722"/>
    </location>
</feature>